<evidence type="ECO:0000259" key="3">
    <source>
        <dbReference type="Pfam" id="PF10342"/>
    </source>
</evidence>
<evidence type="ECO:0000256" key="2">
    <source>
        <dbReference type="SAM" id="SignalP"/>
    </source>
</evidence>
<feature type="chain" id="PRO_5040591715" description="Yeast cell wall synthesis Kre9/Knh1-like N-terminal domain-containing protein" evidence="2">
    <location>
        <begin position="21"/>
        <end position="136"/>
    </location>
</feature>
<dbReference type="EMBL" id="ML121540">
    <property type="protein sequence ID" value="RPB24729.1"/>
    <property type="molecule type" value="Genomic_DNA"/>
</dbReference>
<dbReference type="PANTHER" id="PTHR40633:SF1">
    <property type="entry name" value="GPI ANCHORED SERINE-THREONINE RICH PROTEIN (AFU_ORTHOLOGUE AFUA_1G03630)"/>
    <property type="match status" value="1"/>
</dbReference>
<gene>
    <name evidence="5" type="ORF">L211DRAFT_144716</name>
    <name evidence="4" type="ORF">L211DRAFT_871953</name>
</gene>
<accession>A0A3N4LT64</accession>
<dbReference type="AlphaFoldDB" id="A0A3N4LT64"/>
<dbReference type="Proteomes" id="UP000267821">
    <property type="component" value="Unassembled WGS sequence"/>
</dbReference>
<evidence type="ECO:0000256" key="1">
    <source>
        <dbReference type="ARBA" id="ARBA00022729"/>
    </source>
</evidence>
<proteinExistence type="predicted"/>
<dbReference type="EMBL" id="ML121841">
    <property type="protein sequence ID" value="RPB17939.1"/>
    <property type="molecule type" value="Genomic_DNA"/>
</dbReference>
<dbReference type="InterPro" id="IPR052982">
    <property type="entry name" value="SRP1/TIP1-like"/>
</dbReference>
<organism evidence="5 6">
    <name type="scientific">Terfezia boudieri ATCC MYA-4762</name>
    <dbReference type="NCBI Taxonomy" id="1051890"/>
    <lineage>
        <taxon>Eukaryota</taxon>
        <taxon>Fungi</taxon>
        <taxon>Dikarya</taxon>
        <taxon>Ascomycota</taxon>
        <taxon>Pezizomycotina</taxon>
        <taxon>Pezizomycetes</taxon>
        <taxon>Pezizales</taxon>
        <taxon>Pezizaceae</taxon>
        <taxon>Terfezia</taxon>
    </lineage>
</organism>
<evidence type="ECO:0000313" key="6">
    <source>
        <dbReference type="Proteomes" id="UP000267821"/>
    </source>
</evidence>
<reference evidence="5 6" key="1">
    <citation type="journal article" date="2018" name="Nat. Ecol. Evol.">
        <title>Pezizomycetes genomes reveal the molecular basis of ectomycorrhizal truffle lifestyle.</title>
        <authorList>
            <person name="Murat C."/>
            <person name="Payen T."/>
            <person name="Noel B."/>
            <person name="Kuo A."/>
            <person name="Morin E."/>
            <person name="Chen J."/>
            <person name="Kohler A."/>
            <person name="Krizsan K."/>
            <person name="Balestrini R."/>
            <person name="Da Silva C."/>
            <person name="Montanini B."/>
            <person name="Hainaut M."/>
            <person name="Levati E."/>
            <person name="Barry K.W."/>
            <person name="Belfiori B."/>
            <person name="Cichocki N."/>
            <person name="Clum A."/>
            <person name="Dockter R.B."/>
            <person name="Fauchery L."/>
            <person name="Guy J."/>
            <person name="Iotti M."/>
            <person name="Le Tacon F."/>
            <person name="Lindquist E.A."/>
            <person name="Lipzen A."/>
            <person name="Malagnac F."/>
            <person name="Mello A."/>
            <person name="Molinier V."/>
            <person name="Miyauchi S."/>
            <person name="Poulain J."/>
            <person name="Riccioni C."/>
            <person name="Rubini A."/>
            <person name="Sitrit Y."/>
            <person name="Splivallo R."/>
            <person name="Traeger S."/>
            <person name="Wang M."/>
            <person name="Zifcakova L."/>
            <person name="Wipf D."/>
            <person name="Zambonelli A."/>
            <person name="Paolocci F."/>
            <person name="Nowrousian M."/>
            <person name="Ottonello S."/>
            <person name="Baldrian P."/>
            <person name="Spatafora J.W."/>
            <person name="Henrissat B."/>
            <person name="Nagy L.G."/>
            <person name="Aury J.M."/>
            <person name="Wincker P."/>
            <person name="Grigoriev I.V."/>
            <person name="Bonfante P."/>
            <person name="Martin F.M."/>
        </authorList>
    </citation>
    <scope>NUCLEOTIDE SEQUENCE [LARGE SCALE GENOMIC DNA]</scope>
    <source>
        <strain evidence="5 6">ATCC MYA-4762</strain>
    </source>
</reference>
<evidence type="ECO:0000313" key="4">
    <source>
        <dbReference type="EMBL" id="RPB17939.1"/>
    </source>
</evidence>
<keyword evidence="1 2" id="KW-0732">Signal</keyword>
<feature type="signal peptide" evidence="2">
    <location>
        <begin position="1"/>
        <end position="20"/>
    </location>
</feature>
<name>A0A3N4LT64_9PEZI</name>
<protein>
    <recommendedName>
        <fullName evidence="3">Yeast cell wall synthesis Kre9/Knh1-like N-terminal domain-containing protein</fullName>
    </recommendedName>
</protein>
<feature type="domain" description="Yeast cell wall synthesis Kre9/Knh1-like N-terminal" evidence="3">
    <location>
        <begin position="28"/>
        <end position="96"/>
    </location>
</feature>
<keyword evidence="6" id="KW-1185">Reference proteome</keyword>
<evidence type="ECO:0000313" key="5">
    <source>
        <dbReference type="EMBL" id="RPB24729.1"/>
    </source>
</evidence>
<dbReference type="OrthoDB" id="2260257at2759"/>
<sequence length="136" mass="15030">MRFSTAALVALSTLAAIVFAAENQITYPGDGDTVQVGQTIVIKWIPDTKYETVKLFFRKVKSDDLDISGPICDNCPNSGSCEWTVPEVLPASNNNYHRRRVVQLDSIEPAHENYTIVLFNYNGMISSSPFEIAALS</sequence>
<dbReference type="InterPro" id="IPR018466">
    <property type="entry name" value="Kre9/Knh1-like_N"/>
</dbReference>
<dbReference type="Pfam" id="PF10342">
    <property type="entry name" value="Kre9_KNH"/>
    <property type="match status" value="1"/>
</dbReference>
<dbReference type="PANTHER" id="PTHR40633">
    <property type="entry name" value="MATRIX PROTEIN, PUTATIVE (AFU_ORTHOLOGUE AFUA_8G05410)-RELATED"/>
    <property type="match status" value="1"/>
</dbReference>